<dbReference type="Pfam" id="PF06324">
    <property type="entry name" value="Pigment_DH"/>
    <property type="match status" value="1"/>
</dbReference>
<dbReference type="AlphaFoldDB" id="A0A2H1WID3"/>
<keyword evidence="4" id="KW-0027">Amidation</keyword>
<evidence type="ECO:0000256" key="2">
    <source>
        <dbReference type="ARBA" id="ARBA00010172"/>
    </source>
</evidence>
<gene>
    <name evidence="8 9" type="primary">LOC118266686</name>
    <name evidence="6" type="ORF">SFRICE_000560</name>
</gene>
<evidence type="ECO:0000256" key="5">
    <source>
        <dbReference type="SAM" id="SignalP"/>
    </source>
</evidence>
<protein>
    <submittedName>
        <fullName evidence="6">SFRICE_000560</fullName>
    </submittedName>
    <submittedName>
        <fullName evidence="8 9">Uncharacterized protein LOC118266686</fullName>
    </submittedName>
</protein>
<name>A0A2H1WID3_SPOFR</name>
<dbReference type="GO" id="GO:0005576">
    <property type="term" value="C:extracellular region"/>
    <property type="evidence" value="ECO:0007669"/>
    <property type="project" value="UniProtKB-SubCell"/>
</dbReference>
<evidence type="ECO:0000313" key="9">
    <source>
        <dbReference type="RefSeq" id="XP_035436062.2"/>
    </source>
</evidence>
<dbReference type="EMBL" id="ODYU01008525">
    <property type="protein sequence ID" value="SOQ52204.1"/>
    <property type="molecule type" value="Genomic_DNA"/>
</dbReference>
<accession>A0A2H1WID3</accession>
<dbReference type="GO" id="GO:0009416">
    <property type="term" value="P:response to light stimulus"/>
    <property type="evidence" value="ECO:0007669"/>
    <property type="project" value="InterPro"/>
</dbReference>
<evidence type="ECO:0000313" key="7">
    <source>
        <dbReference type="Proteomes" id="UP000829999"/>
    </source>
</evidence>
<reference evidence="8 9" key="2">
    <citation type="submission" date="2025-04" db="UniProtKB">
        <authorList>
            <consortium name="RefSeq"/>
        </authorList>
    </citation>
    <scope>IDENTIFICATION</scope>
    <source>
        <tissue evidence="8 9">Whole larval tissue</tissue>
    </source>
</reference>
<evidence type="ECO:0000313" key="6">
    <source>
        <dbReference type="EMBL" id="SOQ52204.1"/>
    </source>
</evidence>
<dbReference type="GeneID" id="118266686"/>
<comment type="subcellular location">
    <subcellularLocation>
        <location evidence="1">Secreted</location>
    </subcellularLocation>
</comment>
<evidence type="ECO:0000256" key="4">
    <source>
        <dbReference type="ARBA" id="ARBA00022815"/>
    </source>
</evidence>
<dbReference type="GO" id="GO:0005179">
    <property type="term" value="F:hormone activity"/>
    <property type="evidence" value="ECO:0007669"/>
    <property type="project" value="InterPro"/>
</dbReference>
<reference evidence="6" key="1">
    <citation type="submission" date="2016-07" db="EMBL/GenBank/DDBJ databases">
        <authorList>
            <person name="Bretaudeau A."/>
        </authorList>
    </citation>
    <scope>NUCLEOTIDE SEQUENCE</scope>
    <source>
        <strain evidence="6">Rice</strain>
        <tissue evidence="6">Whole body</tissue>
    </source>
</reference>
<dbReference type="RefSeq" id="XP_035436060.2">
    <property type="nucleotide sequence ID" value="XM_035580167.2"/>
</dbReference>
<dbReference type="OrthoDB" id="8178425at2759"/>
<dbReference type="CTD" id="64146"/>
<dbReference type="Proteomes" id="UP000829999">
    <property type="component" value="Chromosome 23"/>
</dbReference>
<feature type="chain" id="PRO_5044573852" evidence="5">
    <location>
        <begin position="24"/>
        <end position="109"/>
    </location>
</feature>
<keyword evidence="3" id="KW-0964">Secreted</keyword>
<evidence type="ECO:0000313" key="8">
    <source>
        <dbReference type="RefSeq" id="XP_035436060.2"/>
    </source>
</evidence>
<dbReference type="RefSeq" id="XP_035436062.2">
    <property type="nucleotide sequence ID" value="XM_035580169.2"/>
</dbReference>
<evidence type="ECO:0000256" key="1">
    <source>
        <dbReference type="ARBA" id="ARBA00004613"/>
    </source>
</evidence>
<sequence length="109" mass="12580">MVNLVRRVVFLFMTLVITNEVFANDYAVEPDLESYGEEDLAEMIPSMENDKYIRHIHSMINAYRDDILGRRTVIETNALVDTKYKTWKRNGDLINSLLALPKGMNDAGR</sequence>
<proteinExistence type="inferred from homology"/>
<organism evidence="6">
    <name type="scientific">Spodoptera frugiperda</name>
    <name type="common">Fall armyworm</name>
    <dbReference type="NCBI Taxonomy" id="7108"/>
    <lineage>
        <taxon>Eukaryota</taxon>
        <taxon>Metazoa</taxon>
        <taxon>Ecdysozoa</taxon>
        <taxon>Arthropoda</taxon>
        <taxon>Hexapoda</taxon>
        <taxon>Insecta</taxon>
        <taxon>Pterygota</taxon>
        <taxon>Neoptera</taxon>
        <taxon>Endopterygota</taxon>
        <taxon>Lepidoptera</taxon>
        <taxon>Glossata</taxon>
        <taxon>Ditrysia</taxon>
        <taxon>Noctuoidea</taxon>
        <taxon>Noctuidae</taxon>
        <taxon>Amphipyrinae</taxon>
        <taxon>Spodoptera</taxon>
    </lineage>
</organism>
<comment type="similarity">
    <text evidence="2">Belongs to the arthropod PDH family.</text>
</comment>
<keyword evidence="7" id="KW-1185">Reference proteome</keyword>
<dbReference type="InterPro" id="IPR009396">
    <property type="entry name" value="Pigment_DH"/>
</dbReference>
<keyword evidence="5" id="KW-0732">Signal</keyword>
<evidence type="ECO:0000256" key="3">
    <source>
        <dbReference type="ARBA" id="ARBA00022525"/>
    </source>
</evidence>
<feature type="signal peptide" evidence="5">
    <location>
        <begin position="1"/>
        <end position="23"/>
    </location>
</feature>